<feature type="region of interest" description="Disordered" evidence="8">
    <location>
        <begin position="94"/>
        <end position="116"/>
    </location>
</feature>
<evidence type="ECO:0000256" key="1">
    <source>
        <dbReference type="ARBA" id="ARBA00004123"/>
    </source>
</evidence>
<name>A0A0M9AAP2_9HYME</name>
<comment type="subcellular location">
    <subcellularLocation>
        <location evidence="1 7">Nucleus</location>
    </subcellularLocation>
</comment>
<dbReference type="Pfam" id="PF08231">
    <property type="entry name" value="SYF2"/>
    <property type="match status" value="1"/>
</dbReference>
<proteinExistence type="inferred from homology"/>
<dbReference type="GO" id="GO:0071013">
    <property type="term" value="C:catalytic step 2 spliceosome"/>
    <property type="evidence" value="ECO:0007669"/>
    <property type="project" value="TreeGrafter"/>
</dbReference>
<evidence type="ECO:0000313" key="9">
    <source>
        <dbReference type="EMBL" id="KOX79403.1"/>
    </source>
</evidence>
<dbReference type="InterPro" id="IPR013260">
    <property type="entry name" value="mRNA_splic_SYF2"/>
</dbReference>
<dbReference type="GO" id="GO:0071014">
    <property type="term" value="C:post-mRNA release spliceosomal complex"/>
    <property type="evidence" value="ECO:0007669"/>
    <property type="project" value="TreeGrafter"/>
</dbReference>
<dbReference type="EMBL" id="KQ435711">
    <property type="protein sequence ID" value="KOX79403.1"/>
    <property type="molecule type" value="Genomic_DNA"/>
</dbReference>
<sequence length="298" mass="35396">MIYTLRYPQFCKKINVHSTRAVHQLDRLEITWRPIPIHQVLNSRDLKAVPPLYPTLFYFLPVSALFPTMENETANDGKSVAEKQAERMKRLRELHTKRNEARQQNHKEVVEEDKRNKLPSNWESRKRQAEWIIQDEAARKAAEENGEDYERTKLLHIDATEAERIARKKKNKKNPDPGFSDYEQAAIRQYNRLVKNIKPNMDSYNEAKEKLGPAFYGDRNTILHGLHEDKKEAVDKMVENLEKQIAKREKYSRRRMHNDDADIDYINERNAKFNQKLERFYGEYTRETKLNLERGTAI</sequence>
<evidence type="ECO:0000256" key="4">
    <source>
        <dbReference type="ARBA" id="ARBA00022728"/>
    </source>
</evidence>
<evidence type="ECO:0000256" key="5">
    <source>
        <dbReference type="ARBA" id="ARBA00023187"/>
    </source>
</evidence>
<comment type="subunit">
    <text evidence="7">May be part of a spliceosome complex.</text>
</comment>
<keyword evidence="5 7" id="KW-0508">mRNA splicing</keyword>
<dbReference type="GO" id="GO:0000974">
    <property type="term" value="C:Prp19 complex"/>
    <property type="evidence" value="ECO:0007669"/>
    <property type="project" value="TreeGrafter"/>
</dbReference>
<evidence type="ECO:0000256" key="3">
    <source>
        <dbReference type="ARBA" id="ARBA00022664"/>
    </source>
</evidence>
<reference evidence="9 10" key="1">
    <citation type="submission" date="2015-07" db="EMBL/GenBank/DDBJ databases">
        <title>The genome of Melipona quadrifasciata.</title>
        <authorList>
            <person name="Pan H."/>
            <person name="Kapheim K."/>
        </authorList>
    </citation>
    <scope>NUCLEOTIDE SEQUENCE [LARGE SCALE GENOMIC DNA]</scope>
    <source>
        <strain evidence="9">0111107301</strain>
        <tissue evidence="9">Whole body</tissue>
    </source>
</reference>
<dbReference type="PANTHER" id="PTHR13264">
    <property type="entry name" value="GCIP-INTERACTING PROTEIN P29"/>
    <property type="match status" value="1"/>
</dbReference>
<organism evidence="9 10">
    <name type="scientific">Melipona quadrifasciata</name>
    <dbReference type="NCBI Taxonomy" id="166423"/>
    <lineage>
        <taxon>Eukaryota</taxon>
        <taxon>Metazoa</taxon>
        <taxon>Ecdysozoa</taxon>
        <taxon>Arthropoda</taxon>
        <taxon>Hexapoda</taxon>
        <taxon>Insecta</taxon>
        <taxon>Pterygota</taxon>
        <taxon>Neoptera</taxon>
        <taxon>Endopterygota</taxon>
        <taxon>Hymenoptera</taxon>
        <taxon>Apocrita</taxon>
        <taxon>Aculeata</taxon>
        <taxon>Apoidea</taxon>
        <taxon>Anthophila</taxon>
        <taxon>Apidae</taxon>
        <taxon>Melipona</taxon>
    </lineage>
</organism>
<dbReference type="AlphaFoldDB" id="A0A0M9AAP2"/>
<gene>
    <name evidence="9" type="ORF">WN51_02668</name>
</gene>
<evidence type="ECO:0000313" key="10">
    <source>
        <dbReference type="Proteomes" id="UP000053105"/>
    </source>
</evidence>
<evidence type="ECO:0000256" key="2">
    <source>
        <dbReference type="ARBA" id="ARBA00010028"/>
    </source>
</evidence>
<comment type="similarity">
    <text evidence="2 7">Belongs to the SYF2 family.</text>
</comment>
<dbReference type="Proteomes" id="UP000053105">
    <property type="component" value="Unassembled WGS sequence"/>
</dbReference>
<dbReference type="GO" id="GO:0000398">
    <property type="term" value="P:mRNA splicing, via spliceosome"/>
    <property type="evidence" value="ECO:0007669"/>
    <property type="project" value="UniProtKB-UniRule"/>
</dbReference>
<evidence type="ECO:0000256" key="8">
    <source>
        <dbReference type="SAM" id="MobiDB-lite"/>
    </source>
</evidence>
<dbReference type="OrthoDB" id="199717at2759"/>
<comment type="function">
    <text evidence="7">Involved in pre-mRNA splicing.</text>
</comment>
<keyword evidence="6 7" id="KW-0539">Nucleus</keyword>
<dbReference type="PANTHER" id="PTHR13264:SF5">
    <property type="entry name" value="PRE-MRNA-SPLICING FACTOR SYF2"/>
    <property type="match status" value="1"/>
</dbReference>
<keyword evidence="10" id="KW-1185">Reference proteome</keyword>
<keyword evidence="4 7" id="KW-0747">Spliceosome</keyword>
<evidence type="ECO:0000256" key="7">
    <source>
        <dbReference type="RuleBase" id="RU367148"/>
    </source>
</evidence>
<evidence type="ECO:0000256" key="6">
    <source>
        <dbReference type="ARBA" id="ARBA00023242"/>
    </source>
</evidence>
<dbReference type="STRING" id="166423.A0A0M9AAP2"/>
<keyword evidence="3 7" id="KW-0507">mRNA processing</keyword>
<protein>
    <recommendedName>
        <fullName evidence="7">Pre-mRNA-splicing factor SYF2</fullName>
    </recommendedName>
</protein>
<accession>A0A0M9AAP2</accession>